<sequence length="62" mass="6943">MSSRKWPGAPGVTVFKLSLLLCCIIVELWVWLVSKLVGLGLIALHWIGLGWIGWLVADWLAR</sequence>
<feature type="transmembrane region" description="Helical" evidence="1">
    <location>
        <begin position="12"/>
        <end position="32"/>
    </location>
</feature>
<keyword evidence="1" id="KW-1133">Transmembrane helix</keyword>
<keyword evidence="1" id="KW-0472">Membrane</keyword>
<feature type="transmembrane region" description="Helical" evidence="1">
    <location>
        <begin position="38"/>
        <end position="61"/>
    </location>
</feature>
<dbReference type="Proteomes" id="UP000887581">
    <property type="component" value="Unplaced"/>
</dbReference>
<protein>
    <submittedName>
        <fullName evidence="3">Uncharacterized protein</fullName>
    </submittedName>
</protein>
<dbReference type="WBParaSite" id="sdigi.contig307.g7297.t1">
    <property type="protein sequence ID" value="sdigi.contig307.g7297.t1"/>
    <property type="gene ID" value="sdigi.contig307.g7297"/>
</dbReference>
<proteinExistence type="predicted"/>
<evidence type="ECO:0000313" key="2">
    <source>
        <dbReference type="Proteomes" id="UP000887581"/>
    </source>
</evidence>
<name>A0A915PTT1_9BILA</name>
<evidence type="ECO:0000313" key="3">
    <source>
        <dbReference type="WBParaSite" id="sdigi.contig307.g7297.t1"/>
    </source>
</evidence>
<accession>A0A915PTT1</accession>
<keyword evidence="1" id="KW-0812">Transmembrane</keyword>
<keyword evidence="2" id="KW-1185">Reference proteome</keyword>
<dbReference type="AlphaFoldDB" id="A0A915PTT1"/>
<reference evidence="3" key="1">
    <citation type="submission" date="2022-11" db="UniProtKB">
        <authorList>
            <consortium name="WormBaseParasite"/>
        </authorList>
    </citation>
    <scope>IDENTIFICATION</scope>
</reference>
<evidence type="ECO:0000256" key="1">
    <source>
        <dbReference type="SAM" id="Phobius"/>
    </source>
</evidence>
<organism evidence="2 3">
    <name type="scientific">Setaria digitata</name>
    <dbReference type="NCBI Taxonomy" id="48799"/>
    <lineage>
        <taxon>Eukaryota</taxon>
        <taxon>Metazoa</taxon>
        <taxon>Ecdysozoa</taxon>
        <taxon>Nematoda</taxon>
        <taxon>Chromadorea</taxon>
        <taxon>Rhabditida</taxon>
        <taxon>Spirurina</taxon>
        <taxon>Spiruromorpha</taxon>
        <taxon>Filarioidea</taxon>
        <taxon>Setariidae</taxon>
        <taxon>Setaria</taxon>
    </lineage>
</organism>